<dbReference type="PRINTS" id="PR00714">
    <property type="entry name" value="MAN6PISMRASE"/>
</dbReference>
<evidence type="ECO:0000256" key="3">
    <source>
        <dbReference type="ARBA" id="ARBA00029741"/>
    </source>
</evidence>
<feature type="domain" description="Mannose-6-phosphate isomerase cupin" evidence="8">
    <location>
        <begin position="238"/>
        <end position="313"/>
    </location>
</feature>
<keyword evidence="1 5" id="KW-0479">Metal-binding</keyword>
<feature type="binding site" evidence="5">
    <location>
        <position position="113"/>
    </location>
    <ligand>
        <name>Zn(2+)</name>
        <dbReference type="ChEBI" id="CHEBI:29105"/>
    </ligand>
</feature>
<evidence type="ECO:0000313" key="9">
    <source>
        <dbReference type="EMBL" id="SEN09929.1"/>
    </source>
</evidence>
<keyword evidence="10" id="KW-1185">Reference proteome</keyword>
<evidence type="ECO:0000256" key="6">
    <source>
        <dbReference type="PIRSR" id="PIRSR036894-2"/>
    </source>
</evidence>
<evidence type="ECO:0000313" key="10">
    <source>
        <dbReference type="Proteomes" id="UP000199158"/>
    </source>
</evidence>
<dbReference type="InterPro" id="IPR014628">
    <property type="entry name" value="Man6P_isomerase_Firm_short"/>
</dbReference>
<dbReference type="PANTHER" id="PTHR42742">
    <property type="entry name" value="TRANSCRIPTIONAL REPRESSOR MPRA"/>
    <property type="match status" value="1"/>
</dbReference>
<feature type="active site" evidence="6">
    <location>
        <position position="191"/>
    </location>
</feature>
<evidence type="ECO:0000256" key="1">
    <source>
        <dbReference type="ARBA" id="ARBA00022723"/>
    </source>
</evidence>
<accession>A0A1H8DRP8</accession>
<dbReference type="Gene3D" id="2.60.120.10">
    <property type="entry name" value="Jelly Rolls"/>
    <property type="match status" value="2"/>
</dbReference>
<dbReference type="SUPFAM" id="SSF51182">
    <property type="entry name" value="RmlC-like cupins"/>
    <property type="match status" value="1"/>
</dbReference>
<dbReference type="CDD" id="cd07010">
    <property type="entry name" value="cupin_PMI_type_I_N_bac"/>
    <property type="match status" value="1"/>
</dbReference>
<dbReference type="PIRSF" id="PIRSF036894">
    <property type="entry name" value="PMI_Firm_short"/>
    <property type="match status" value="1"/>
</dbReference>
<dbReference type="AlphaFoldDB" id="A0A1H8DRP8"/>
<sequence>MHMQPMKLSPAFVDYLWGGERLKTDYNKKTDMVPLAESWELSCHKDGNSILPDGTTLSDYIKKHPEAVGTRGAEFAYFPILFKLIDAKGDLSLQVHPNDEYALRVEHEYGKTEMWIVLDCEPGAKLIHGFKKSITKQEFRENIADNTILDVVNYVPVKKGDVFFIESGTLHGIGKGIVIAEIQQNSNTTYRVYDYGRLGADGKPRPLHIDKALDVTKTDAYQVTNSSYPQRTVGGCTIATLADCRYFKAERMELDGECILDVDDGSFVGLFCAEGNVVLKTEQTALQLIKGDTVFLPAGMGEYTLQGKAQLISMGV</sequence>
<dbReference type="GO" id="GO:0005975">
    <property type="term" value="P:carbohydrate metabolic process"/>
    <property type="evidence" value="ECO:0007669"/>
    <property type="project" value="InterPro"/>
</dbReference>
<dbReference type="GO" id="GO:0009298">
    <property type="term" value="P:GDP-mannose biosynthetic process"/>
    <property type="evidence" value="ECO:0007669"/>
    <property type="project" value="InterPro"/>
</dbReference>
<organism evidence="9 10">
    <name type="scientific">Hydrogenoanaerobacterium saccharovorans</name>
    <dbReference type="NCBI Taxonomy" id="474960"/>
    <lineage>
        <taxon>Bacteria</taxon>
        <taxon>Bacillati</taxon>
        <taxon>Bacillota</taxon>
        <taxon>Clostridia</taxon>
        <taxon>Eubacteriales</taxon>
        <taxon>Oscillospiraceae</taxon>
        <taxon>Hydrogenoanaerobacterium</taxon>
    </lineage>
</organism>
<evidence type="ECO:0000256" key="5">
    <source>
        <dbReference type="PIRSR" id="PIRSR036894-1"/>
    </source>
</evidence>
<protein>
    <recommendedName>
        <fullName evidence="3">Phosphohexomutase</fullName>
    </recommendedName>
    <alternativeName>
        <fullName evidence="4">Phosphomannose isomerase</fullName>
    </alternativeName>
</protein>
<dbReference type="EMBL" id="FOCG01000003">
    <property type="protein sequence ID" value="SEN09929.1"/>
    <property type="molecule type" value="Genomic_DNA"/>
</dbReference>
<dbReference type="GO" id="GO:0004476">
    <property type="term" value="F:mannose-6-phosphate isomerase activity"/>
    <property type="evidence" value="ECO:0007669"/>
    <property type="project" value="InterPro"/>
</dbReference>
<dbReference type="STRING" id="474960.SAMN05216180_2761"/>
<dbReference type="Proteomes" id="UP000199158">
    <property type="component" value="Unassembled WGS sequence"/>
</dbReference>
<gene>
    <name evidence="9" type="ORF">SAMN05216180_2761</name>
</gene>
<dbReference type="InterPro" id="IPR011051">
    <property type="entry name" value="RmlC_Cupin_sf"/>
</dbReference>
<comment type="cofactor">
    <cofactor evidence="5">
        <name>Zn(2+)</name>
        <dbReference type="ChEBI" id="CHEBI:29105"/>
    </cofactor>
    <text evidence="5">Binds 1 zinc ion per subunit.</text>
</comment>
<dbReference type="InterPro" id="IPR014710">
    <property type="entry name" value="RmlC-like_jellyroll"/>
</dbReference>
<feature type="binding site" evidence="5">
    <location>
        <position position="171"/>
    </location>
    <ligand>
        <name>Zn(2+)</name>
        <dbReference type="ChEBI" id="CHEBI:29105"/>
    </ligand>
</feature>
<evidence type="ECO:0000256" key="4">
    <source>
        <dbReference type="ARBA" id="ARBA00030762"/>
    </source>
</evidence>
<dbReference type="PANTHER" id="PTHR42742:SF3">
    <property type="entry name" value="FRUCTOKINASE"/>
    <property type="match status" value="1"/>
</dbReference>
<dbReference type="InterPro" id="IPR046457">
    <property type="entry name" value="PMI_typeI_cat"/>
</dbReference>
<dbReference type="InterPro" id="IPR016305">
    <property type="entry name" value="Mannose-6-P_Isomerase"/>
</dbReference>
<reference evidence="9 10" key="1">
    <citation type="submission" date="2016-10" db="EMBL/GenBank/DDBJ databases">
        <authorList>
            <person name="de Groot N.N."/>
        </authorList>
    </citation>
    <scope>NUCLEOTIDE SEQUENCE [LARGE SCALE GENOMIC DNA]</scope>
    <source>
        <strain evidence="9 10">CGMCC 1.5070</strain>
    </source>
</reference>
<feature type="binding site" evidence="5">
    <location>
        <position position="96"/>
    </location>
    <ligand>
        <name>Zn(2+)</name>
        <dbReference type="ChEBI" id="CHEBI:29105"/>
    </ligand>
</feature>
<dbReference type="GO" id="GO:0008270">
    <property type="term" value="F:zinc ion binding"/>
    <property type="evidence" value="ECO:0007669"/>
    <property type="project" value="InterPro"/>
</dbReference>
<dbReference type="Pfam" id="PF20511">
    <property type="entry name" value="PMI_typeI_cat"/>
    <property type="match status" value="1"/>
</dbReference>
<evidence type="ECO:0000256" key="2">
    <source>
        <dbReference type="ARBA" id="ARBA00022833"/>
    </source>
</evidence>
<dbReference type="InterPro" id="IPR051804">
    <property type="entry name" value="Carb_Metab_Reg_Kinase/Isom"/>
</dbReference>
<proteinExistence type="predicted"/>
<dbReference type="Pfam" id="PF21621">
    <property type="entry name" value="MPI_cupin_dom"/>
    <property type="match status" value="1"/>
</dbReference>
<evidence type="ECO:0000259" key="8">
    <source>
        <dbReference type="Pfam" id="PF21621"/>
    </source>
</evidence>
<keyword evidence="9" id="KW-0413">Isomerase</keyword>
<name>A0A1H8DRP8_9FIRM</name>
<dbReference type="InterPro" id="IPR049071">
    <property type="entry name" value="MPI_cupin_dom"/>
</dbReference>
<keyword evidence="2 5" id="KW-0862">Zinc</keyword>
<evidence type="ECO:0000259" key="7">
    <source>
        <dbReference type="Pfam" id="PF20511"/>
    </source>
</evidence>
<feature type="domain" description="Phosphomannose isomerase type I catalytic" evidence="7">
    <location>
        <begin position="7"/>
        <end position="102"/>
    </location>
</feature>